<gene>
    <name evidence="4" type="ORF">NQ315_004934</name>
</gene>
<dbReference type="InterPro" id="IPR031311">
    <property type="entry name" value="CHIT_BIND_RR_consensus"/>
</dbReference>
<evidence type="ECO:0000256" key="1">
    <source>
        <dbReference type="ARBA" id="ARBA00022460"/>
    </source>
</evidence>
<dbReference type="GO" id="GO:0008010">
    <property type="term" value="F:structural constituent of chitin-based larval cuticle"/>
    <property type="evidence" value="ECO:0007669"/>
    <property type="project" value="TreeGrafter"/>
</dbReference>
<keyword evidence="5" id="KW-1185">Reference proteome</keyword>
<sequence>MKLIIASALLAVVSAQIYPLGLVRQYPTSQPLLPSPVPTYTPLPSPLPTYNPVPSPVATYAPILPAANAPGVAIPILRLENDAAPDGSHYQFGYETGNGISVQEVGDQIAPDPEAPLRVRGSYSYTSPEGVLVQRSYEADENGFRVSGNDIP</sequence>
<evidence type="ECO:0000256" key="2">
    <source>
        <dbReference type="PROSITE-ProRule" id="PRU00497"/>
    </source>
</evidence>
<dbReference type="PANTHER" id="PTHR10380:SF173">
    <property type="entry name" value="CUTICULAR PROTEIN 47EF, ISOFORM C-RELATED"/>
    <property type="match status" value="1"/>
</dbReference>
<dbReference type="InterPro" id="IPR050468">
    <property type="entry name" value="Cuticle_Struct_Prot"/>
</dbReference>
<dbReference type="Pfam" id="PF00379">
    <property type="entry name" value="Chitin_bind_4"/>
    <property type="match status" value="1"/>
</dbReference>
<evidence type="ECO:0000256" key="3">
    <source>
        <dbReference type="SAM" id="SignalP"/>
    </source>
</evidence>
<dbReference type="Proteomes" id="UP001159042">
    <property type="component" value="Unassembled WGS sequence"/>
</dbReference>
<protein>
    <submittedName>
        <fullName evidence="4">Uncharacterized protein</fullName>
    </submittedName>
</protein>
<reference evidence="4 5" key="1">
    <citation type="journal article" date="2023" name="Insect Mol. Biol.">
        <title>Genome sequencing provides insights into the evolution of gene families encoding plant cell wall-degrading enzymes in longhorned beetles.</title>
        <authorList>
            <person name="Shin N.R."/>
            <person name="Okamura Y."/>
            <person name="Kirsch R."/>
            <person name="Pauchet Y."/>
        </authorList>
    </citation>
    <scope>NUCLEOTIDE SEQUENCE [LARGE SCALE GENOMIC DNA]</scope>
    <source>
        <strain evidence="4">EAD_L_NR</strain>
    </source>
</reference>
<evidence type="ECO:0000313" key="4">
    <source>
        <dbReference type="EMBL" id="KAJ8920793.1"/>
    </source>
</evidence>
<keyword evidence="3" id="KW-0732">Signal</keyword>
<feature type="signal peptide" evidence="3">
    <location>
        <begin position="1"/>
        <end position="15"/>
    </location>
</feature>
<dbReference type="InterPro" id="IPR000618">
    <property type="entry name" value="Insect_cuticle"/>
</dbReference>
<proteinExistence type="predicted"/>
<dbReference type="PROSITE" id="PS00233">
    <property type="entry name" value="CHIT_BIND_RR_1"/>
    <property type="match status" value="1"/>
</dbReference>
<organism evidence="4 5">
    <name type="scientific">Exocentrus adspersus</name>
    <dbReference type="NCBI Taxonomy" id="1586481"/>
    <lineage>
        <taxon>Eukaryota</taxon>
        <taxon>Metazoa</taxon>
        <taxon>Ecdysozoa</taxon>
        <taxon>Arthropoda</taxon>
        <taxon>Hexapoda</taxon>
        <taxon>Insecta</taxon>
        <taxon>Pterygota</taxon>
        <taxon>Neoptera</taxon>
        <taxon>Endopterygota</taxon>
        <taxon>Coleoptera</taxon>
        <taxon>Polyphaga</taxon>
        <taxon>Cucujiformia</taxon>
        <taxon>Chrysomeloidea</taxon>
        <taxon>Cerambycidae</taxon>
        <taxon>Lamiinae</taxon>
        <taxon>Acanthocinini</taxon>
        <taxon>Exocentrus</taxon>
    </lineage>
</organism>
<dbReference type="EMBL" id="JANEYG010000013">
    <property type="protein sequence ID" value="KAJ8920793.1"/>
    <property type="molecule type" value="Genomic_DNA"/>
</dbReference>
<accession>A0AAV8W2X6</accession>
<feature type="chain" id="PRO_5043406776" evidence="3">
    <location>
        <begin position="16"/>
        <end position="152"/>
    </location>
</feature>
<evidence type="ECO:0000313" key="5">
    <source>
        <dbReference type="Proteomes" id="UP001159042"/>
    </source>
</evidence>
<name>A0AAV8W2X6_9CUCU</name>
<dbReference type="PRINTS" id="PR00947">
    <property type="entry name" value="CUTICLE"/>
</dbReference>
<comment type="caution">
    <text evidence="4">The sequence shown here is derived from an EMBL/GenBank/DDBJ whole genome shotgun (WGS) entry which is preliminary data.</text>
</comment>
<dbReference type="PANTHER" id="PTHR10380">
    <property type="entry name" value="CUTICLE PROTEIN"/>
    <property type="match status" value="1"/>
</dbReference>
<dbReference type="PROSITE" id="PS51155">
    <property type="entry name" value="CHIT_BIND_RR_2"/>
    <property type="match status" value="1"/>
</dbReference>
<dbReference type="AlphaFoldDB" id="A0AAV8W2X6"/>
<keyword evidence="1 2" id="KW-0193">Cuticle</keyword>
<dbReference type="GO" id="GO:0062129">
    <property type="term" value="C:chitin-based extracellular matrix"/>
    <property type="evidence" value="ECO:0007669"/>
    <property type="project" value="TreeGrafter"/>
</dbReference>